<sequence length="43" mass="5153">MRDFYAIWVVVRPGKYLNWFGVNDDDLIVLQLPIRCLHQVYGE</sequence>
<dbReference type="Proteomes" id="UP000001698">
    <property type="component" value="Chromosome"/>
</dbReference>
<dbReference type="AlphaFoldDB" id="B2I912"/>
<name>B2I912_XYLF2</name>
<evidence type="ECO:0000313" key="1">
    <source>
        <dbReference type="EMBL" id="ACB91989.1"/>
    </source>
</evidence>
<organism evidence="1 2">
    <name type="scientific">Xylella fastidiosa (strain M23)</name>
    <dbReference type="NCBI Taxonomy" id="405441"/>
    <lineage>
        <taxon>Bacteria</taxon>
        <taxon>Pseudomonadati</taxon>
        <taxon>Pseudomonadota</taxon>
        <taxon>Gammaproteobacteria</taxon>
        <taxon>Lysobacterales</taxon>
        <taxon>Lysobacteraceae</taxon>
        <taxon>Xylella</taxon>
    </lineage>
</organism>
<reference evidence="1 2" key="1">
    <citation type="journal article" date="2010" name="J. Bacteriol.">
        <title>Whole genome sequences of two Xylella fastidiosa strains (M12 and M23) causing almond leaf scorch disease in California.</title>
        <authorList>
            <person name="Chen J."/>
            <person name="Xie G."/>
            <person name="Han S."/>
            <person name="Chertkov O."/>
            <person name="Sims D."/>
            <person name="Civerolo E.L."/>
        </authorList>
    </citation>
    <scope>NUCLEOTIDE SEQUENCE [LARGE SCALE GENOMIC DNA]</scope>
    <source>
        <strain evidence="1 2">M23</strain>
    </source>
</reference>
<accession>B2I912</accession>
<dbReference type="KEGG" id="xfn:XfasM23_0545"/>
<dbReference type="HOGENOM" id="CLU_3241671_0_0_6"/>
<evidence type="ECO:0000313" key="2">
    <source>
        <dbReference type="Proteomes" id="UP000001698"/>
    </source>
</evidence>
<gene>
    <name evidence="1" type="ordered locus">XfasM23_0545</name>
</gene>
<protein>
    <submittedName>
        <fullName evidence="1">Uncharacterized protein</fullName>
    </submittedName>
</protein>
<proteinExistence type="predicted"/>
<dbReference type="EMBL" id="CP001011">
    <property type="protein sequence ID" value="ACB91989.1"/>
    <property type="molecule type" value="Genomic_DNA"/>
</dbReference>